<evidence type="ECO:0000256" key="5">
    <source>
        <dbReference type="ARBA" id="ARBA00022624"/>
    </source>
</evidence>
<dbReference type="UniPathway" id="UPA00047">
    <property type="reaction ID" value="UER00054"/>
</dbReference>
<dbReference type="STRING" id="273075.gene:9571327"/>
<evidence type="ECO:0000313" key="9">
    <source>
        <dbReference type="EMBL" id="CAC11260.1"/>
    </source>
</evidence>
<dbReference type="HOGENOM" id="CLU_021152_4_1_2"/>
<dbReference type="InterPro" id="IPR045865">
    <property type="entry name" value="ACT-like_dom_sf"/>
</dbReference>
<dbReference type="EMBL" id="AL445063">
    <property type="protein sequence ID" value="CAC11260.1"/>
    <property type="molecule type" value="Genomic_DNA"/>
</dbReference>
<dbReference type="GO" id="GO:0009097">
    <property type="term" value="P:isoleucine biosynthetic process"/>
    <property type="evidence" value="ECO:0007669"/>
    <property type="project" value="UniProtKB-UniPathway"/>
</dbReference>
<dbReference type="RefSeq" id="WP_010900540.1">
    <property type="nucleotide sequence ID" value="NC_002578.1"/>
</dbReference>
<dbReference type="eggNOG" id="arCOG01431">
    <property type="taxonomic scope" value="Archaea"/>
</dbReference>
<dbReference type="PANTHER" id="PTHR48078:SF6">
    <property type="entry name" value="L-THREONINE DEHYDRATASE CATABOLIC TDCB"/>
    <property type="match status" value="1"/>
</dbReference>
<dbReference type="PROSITE" id="PS00165">
    <property type="entry name" value="DEHYDRATASE_SER_THR"/>
    <property type="match status" value="1"/>
</dbReference>
<dbReference type="InParanoid" id="Q9HLW2"/>
<dbReference type="GO" id="GO:0030170">
    <property type="term" value="F:pyridoxal phosphate binding"/>
    <property type="evidence" value="ECO:0007669"/>
    <property type="project" value="InterPro"/>
</dbReference>
<dbReference type="AlphaFoldDB" id="Q9HLW2"/>
<gene>
    <name evidence="9" type="ordered locus">Ta0113</name>
</gene>
<dbReference type="EC" id="4.3.1.19" evidence="4"/>
<proteinExistence type="inferred from homology"/>
<dbReference type="Proteomes" id="UP000001024">
    <property type="component" value="Chromosome"/>
</dbReference>
<dbReference type="PROSITE" id="PS51671">
    <property type="entry name" value="ACT"/>
    <property type="match status" value="1"/>
</dbReference>
<dbReference type="KEGG" id="tac:Ta0113"/>
<dbReference type="SUPFAM" id="SSF55021">
    <property type="entry name" value="ACT-like"/>
    <property type="match status" value="1"/>
</dbReference>
<feature type="domain" description="ACT" evidence="8">
    <location>
        <begin position="332"/>
        <end position="406"/>
    </location>
</feature>
<dbReference type="NCBIfam" id="TIGR01127">
    <property type="entry name" value="ilvA_1Cterm"/>
    <property type="match status" value="1"/>
</dbReference>
<evidence type="ECO:0000256" key="3">
    <source>
        <dbReference type="ARBA" id="ARBA00010869"/>
    </source>
</evidence>
<dbReference type="FunCoup" id="Q9HLW2">
    <property type="interactions" value="147"/>
</dbReference>
<dbReference type="PANTHER" id="PTHR48078">
    <property type="entry name" value="THREONINE DEHYDRATASE, MITOCHONDRIAL-RELATED"/>
    <property type="match status" value="1"/>
</dbReference>
<dbReference type="GO" id="GO:0006567">
    <property type="term" value="P:L-threonine catabolic process"/>
    <property type="evidence" value="ECO:0007669"/>
    <property type="project" value="InterPro"/>
</dbReference>
<keyword evidence="7" id="KW-0456">Lyase</keyword>
<evidence type="ECO:0000256" key="4">
    <source>
        <dbReference type="ARBA" id="ARBA00012096"/>
    </source>
</evidence>
<keyword evidence="5" id="KW-0100">Branched-chain amino acid biosynthesis</keyword>
<evidence type="ECO:0000256" key="6">
    <source>
        <dbReference type="ARBA" id="ARBA00022898"/>
    </source>
</evidence>
<reference evidence="9 10" key="1">
    <citation type="journal article" date="2000" name="Nature">
        <title>The genome sequence of the thermoacidophilic scavenger Thermoplasma acidophilum.</title>
        <authorList>
            <person name="Ruepp A."/>
            <person name="Graml W."/>
            <person name="Santos-Martinez M.L."/>
            <person name="Koretke K.K."/>
            <person name="Volker C."/>
            <person name="Mewes H.W."/>
            <person name="Frishman D."/>
            <person name="Stocker S."/>
            <person name="Lupas A.N."/>
            <person name="Baumeister W."/>
        </authorList>
    </citation>
    <scope>NUCLEOTIDE SEQUENCE [LARGE SCALE GENOMIC DNA]</scope>
    <source>
        <strain evidence="10">ATCC 25905 / DSM 1728 / JCM 9062 / NBRC 15155 / AMRC-C165</strain>
    </source>
</reference>
<accession>Q9HLW2</accession>
<dbReference type="GO" id="GO:0004794">
    <property type="term" value="F:threonine deaminase activity"/>
    <property type="evidence" value="ECO:0007669"/>
    <property type="project" value="UniProtKB-EC"/>
</dbReference>
<dbReference type="CDD" id="cd01562">
    <property type="entry name" value="Thr-dehyd"/>
    <property type="match status" value="1"/>
</dbReference>
<sequence>MDSEAIPSYEDILSAKAYLEGRINRTPLIKSTTFGNEYGSEMYFKLENFQKTGSFKSRGALFKFSKLSEDDRRRGVLTASAGNHAQGVAYAAKVNGINAKIVMPEYTIPQKVNAVAGYGAEVILHGFDYDEAHRYADDLARKENRVFIEAFNDRWVISGQGTIGLEIMEDRPDIDTIIVPVGGGGLISGIALAAKHHNPHVRIIGIESELSDSMKASLREGKIVAHTSGVSICDGISVKYPGDLTFNIAKDYVDDIVTVTEESVSKAIYRLFERMKIVAEPSGAVGLAAIMEGKVDVKGRKVAIVVSGGNINPLLMSKIIYKELENLGQLVRIECIIPDRPGNLYRIAEAIAKNGGNIYHAEVDNLRKETPPGFQSVIFSVNVRGQDHLDRILSTLREMGYIFKVT</sequence>
<dbReference type="InterPro" id="IPR036052">
    <property type="entry name" value="TrpB-like_PALP_sf"/>
</dbReference>
<dbReference type="FunFam" id="3.40.50.1100:FF:000007">
    <property type="entry name" value="L-threonine dehydratase catabolic TdcB"/>
    <property type="match status" value="1"/>
</dbReference>
<dbReference type="PaxDb" id="273075-Ta0113"/>
<evidence type="ECO:0000313" key="10">
    <source>
        <dbReference type="Proteomes" id="UP000001024"/>
    </source>
</evidence>
<dbReference type="GO" id="GO:0006565">
    <property type="term" value="P:L-serine catabolic process"/>
    <property type="evidence" value="ECO:0007669"/>
    <property type="project" value="TreeGrafter"/>
</dbReference>
<comment type="similarity">
    <text evidence="3">Belongs to the serine/threonine dehydratase family.</text>
</comment>
<organism evidence="9 10">
    <name type="scientific">Thermoplasma acidophilum (strain ATCC 25905 / DSM 1728 / JCM 9062 / NBRC 15155 / AMRC-C165)</name>
    <dbReference type="NCBI Taxonomy" id="273075"/>
    <lineage>
        <taxon>Archaea</taxon>
        <taxon>Methanobacteriati</taxon>
        <taxon>Thermoplasmatota</taxon>
        <taxon>Thermoplasmata</taxon>
        <taxon>Thermoplasmatales</taxon>
        <taxon>Thermoplasmataceae</taxon>
        <taxon>Thermoplasma</taxon>
    </lineage>
</organism>
<keyword evidence="6" id="KW-0663">Pyridoxal phosphate</keyword>
<dbReference type="OrthoDB" id="9915at2157"/>
<dbReference type="GO" id="GO:0003941">
    <property type="term" value="F:L-serine ammonia-lyase activity"/>
    <property type="evidence" value="ECO:0007669"/>
    <property type="project" value="TreeGrafter"/>
</dbReference>
<dbReference type="InterPro" id="IPR044561">
    <property type="entry name" value="ACT_ThrD-II-like"/>
</dbReference>
<protein>
    <recommendedName>
        <fullName evidence="4">threonine ammonia-lyase</fullName>
        <ecNumber evidence="4">4.3.1.19</ecNumber>
    </recommendedName>
</protein>
<dbReference type="Gene3D" id="3.40.50.1100">
    <property type="match status" value="2"/>
</dbReference>
<dbReference type="Gene3D" id="3.30.70.260">
    <property type="match status" value="1"/>
</dbReference>
<name>Q9HLW2_THEAC</name>
<dbReference type="InterPro" id="IPR001926">
    <property type="entry name" value="TrpB-like_PALP"/>
</dbReference>
<keyword evidence="10" id="KW-1185">Reference proteome</keyword>
<evidence type="ECO:0000256" key="1">
    <source>
        <dbReference type="ARBA" id="ARBA00001933"/>
    </source>
</evidence>
<dbReference type="EnsemblBacteria" id="CAC11260">
    <property type="protein sequence ID" value="CAC11260"/>
    <property type="gene ID" value="CAC11260"/>
</dbReference>
<dbReference type="Pfam" id="PF13291">
    <property type="entry name" value="ACT_4"/>
    <property type="match status" value="1"/>
</dbReference>
<keyword evidence="5" id="KW-0028">Amino-acid biosynthesis</keyword>
<comment type="pathway">
    <text evidence="2">Amino-acid biosynthesis; L-isoleucine biosynthesis; 2-oxobutanoate from L-threonine: step 1/1.</text>
</comment>
<dbReference type="InterPro" id="IPR005789">
    <property type="entry name" value="Thr_deHydtase_catblc"/>
</dbReference>
<dbReference type="CDD" id="cd04886">
    <property type="entry name" value="ACT_ThrD-II-like"/>
    <property type="match status" value="1"/>
</dbReference>
<evidence type="ECO:0000259" key="8">
    <source>
        <dbReference type="PROSITE" id="PS51671"/>
    </source>
</evidence>
<dbReference type="InterPro" id="IPR002912">
    <property type="entry name" value="ACT_dom"/>
</dbReference>
<dbReference type="Pfam" id="PF00291">
    <property type="entry name" value="PALP"/>
    <property type="match status" value="1"/>
</dbReference>
<dbReference type="SUPFAM" id="SSF53686">
    <property type="entry name" value="Tryptophan synthase beta subunit-like PLP-dependent enzymes"/>
    <property type="match status" value="1"/>
</dbReference>
<comment type="cofactor">
    <cofactor evidence="1">
        <name>pyridoxal 5'-phosphate</name>
        <dbReference type="ChEBI" id="CHEBI:597326"/>
    </cofactor>
</comment>
<keyword evidence="5" id="KW-0412">Isoleucine biosynthesis</keyword>
<dbReference type="InterPro" id="IPR000634">
    <property type="entry name" value="Ser/Thr_deHydtase_PyrdxlP-BS"/>
</dbReference>
<dbReference type="InterPro" id="IPR050147">
    <property type="entry name" value="Ser/Thr_Dehydratase"/>
</dbReference>
<evidence type="ECO:0000256" key="7">
    <source>
        <dbReference type="ARBA" id="ARBA00023239"/>
    </source>
</evidence>
<evidence type="ECO:0000256" key="2">
    <source>
        <dbReference type="ARBA" id="ARBA00004810"/>
    </source>
</evidence>